<accession>A0A2V3INZ8</accession>
<dbReference type="InterPro" id="IPR040053">
    <property type="entry name" value="JOSD1/2"/>
</dbReference>
<comment type="caution">
    <text evidence="8">The sequence shown here is derived from an EMBL/GenBank/DDBJ whole genome shotgun (WGS) entry which is preliminary data.</text>
</comment>
<reference evidence="8 9" key="1">
    <citation type="journal article" date="2018" name="Mol. Biol. Evol.">
        <title>Analysis of the draft genome of the red seaweed Gracilariopsis chorda provides insights into genome size evolution in Rhodophyta.</title>
        <authorList>
            <person name="Lee J."/>
            <person name="Yang E.C."/>
            <person name="Graf L."/>
            <person name="Yang J.H."/>
            <person name="Qiu H."/>
            <person name="Zel Zion U."/>
            <person name="Chan C.X."/>
            <person name="Stephens T.G."/>
            <person name="Weber A.P.M."/>
            <person name="Boo G.H."/>
            <person name="Boo S.M."/>
            <person name="Kim K.M."/>
            <person name="Shin Y."/>
            <person name="Jung M."/>
            <person name="Lee S.J."/>
            <person name="Yim H.S."/>
            <person name="Lee J.H."/>
            <person name="Bhattacharya D."/>
            <person name="Yoon H.S."/>
        </authorList>
    </citation>
    <scope>NUCLEOTIDE SEQUENCE [LARGE SCALE GENOMIC DNA]</scope>
    <source>
        <strain evidence="8 9">SKKU-2015</strain>
        <tissue evidence="8">Whole body</tissue>
    </source>
</reference>
<sequence>MSSPQALPAVYIERQSRFRCGLHAINALLKRSEYTPQALDTIADALRDNHPSPISRFTHPHRSIFGLGNYDLNVLQLALERKGLEATWLSPKHHLKTLLKQPNLVGFLVNVRATTFLATVFSALFDDCRHWIAVARYADAFYLVDSMRRQPHCFASASHLHRYFDTIRQQQQAHILFVEHHSQSSTSS</sequence>
<evidence type="ECO:0000256" key="4">
    <source>
        <dbReference type="ARBA" id="ARBA00022786"/>
    </source>
</evidence>
<dbReference type="Gene3D" id="3.90.70.40">
    <property type="match status" value="1"/>
</dbReference>
<evidence type="ECO:0000256" key="6">
    <source>
        <dbReference type="PROSITE-ProRule" id="PRU00331"/>
    </source>
</evidence>
<evidence type="ECO:0000256" key="1">
    <source>
        <dbReference type="ARBA" id="ARBA00000707"/>
    </source>
</evidence>
<dbReference type="STRING" id="448386.A0A2V3INZ8"/>
<feature type="domain" description="Josephin" evidence="7">
    <location>
        <begin position="7"/>
        <end position="188"/>
    </location>
</feature>
<dbReference type="Proteomes" id="UP000247409">
    <property type="component" value="Unassembled WGS sequence"/>
</dbReference>
<dbReference type="PANTHER" id="PTHR13291:SF0">
    <property type="entry name" value="JOSEPHIN-LIKE PROTEIN"/>
    <property type="match status" value="1"/>
</dbReference>
<dbReference type="InterPro" id="IPR006155">
    <property type="entry name" value="Josephin"/>
</dbReference>
<keyword evidence="3" id="KW-0645">Protease</keyword>
<evidence type="ECO:0000256" key="3">
    <source>
        <dbReference type="ARBA" id="ARBA00022670"/>
    </source>
</evidence>
<dbReference type="GO" id="GO:0006508">
    <property type="term" value="P:proteolysis"/>
    <property type="evidence" value="ECO:0007669"/>
    <property type="project" value="UniProtKB-KW"/>
</dbReference>
<gene>
    <name evidence="8" type="ORF">BWQ96_06432</name>
</gene>
<dbReference type="EC" id="3.4.19.12" evidence="2"/>
<evidence type="ECO:0000256" key="5">
    <source>
        <dbReference type="ARBA" id="ARBA00022801"/>
    </source>
</evidence>
<comment type="catalytic activity">
    <reaction evidence="1">
        <text>Thiol-dependent hydrolysis of ester, thioester, amide, peptide and isopeptide bonds formed by the C-terminal Gly of ubiquitin (a 76-residue protein attached to proteins as an intracellular targeting signal).</text>
        <dbReference type="EC" id="3.4.19.12"/>
    </reaction>
</comment>
<feature type="active site" evidence="6">
    <location>
        <position position="145"/>
    </location>
</feature>
<dbReference type="Pfam" id="PF02099">
    <property type="entry name" value="Josephin"/>
    <property type="match status" value="1"/>
</dbReference>
<keyword evidence="5 6" id="KW-0378">Hydrolase</keyword>
<dbReference type="PANTHER" id="PTHR13291">
    <property type="entry name" value="JOSEPHIN 1, 2"/>
    <property type="match status" value="1"/>
</dbReference>
<dbReference type="EMBL" id="NBIV01000110">
    <property type="protein sequence ID" value="PXF43811.1"/>
    <property type="molecule type" value="Genomic_DNA"/>
</dbReference>
<dbReference type="GO" id="GO:0016579">
    <property type="term" value="P:protein deubiquitination"/>
    <property type="evidence" value="ECO:0007669"/>
    <property type="project" value="InterPro"/>
</dbReference>
<dbReference type="SMART" id="SM01246">
    <property type="entry name" value="Josephin"/>
    <property type="match status" value="1"/>
</dbReference>
<evidence type="ECO:0000256" key="2">
    <source>
        <dbReference type="ARBA" id="ARBA00012759"/>
    </source>
</evidence>
<keyword evidence="4" id="KW-0833">Ubl conjugation pathway</keyword>
<feature type="active site" evidence="6">
    <location>
        <position position="130"/>
    </location>
</feature>
<proteinExistence type="predicted"/>
<organism evidence="8 9">
    <name type="scientific">Gracilariopsis chorda</name>
    <dbReference type="NCBI Taxonomy" id="448386"/>
    <lineage>
        <taxon>Eukaryota</taxon>
        <taxon>Rhodophyta</taxon>
        <taxon>Florideophyceae</taxon>
        <taxon>Rhodymeniophycidae</taxon>
        <taxon>Gracilariales</taxon>
        <taxon>Gracilariaceae</taxon>
        <taxon>Gracilariopsis</taxon>
    </lineage>
</organism>
<evidence type="ECO:0000313" key="8">
    <source>
        <dbReference type="EMBL" id="PXF43811.1"/>
    </source>
</evidence>
<evidence type="ECO:0000313" key="9">
    <source>
        <dbReference type="Proteomes" id="UP000247409"/>
    </source>
</evidence>
<dbReference type="GO" id="GO:0004843">
    <property type="term" value="F:cysteine-type deubiquitinase activity"/>
    <property type="evidence" value="ECO:0007669"/>
    <property type="project" value="UniProtKB-EC"/>
</dbReference>
<feature type="active site" evidence="6">
    <location>
        <position position="20"/>
    </location>
</feature>
<dbReference type="PROSITE" id="PS50957">
    <property type="entry name" value="JOSEPHIN"/>
    <property type="match status" value="1"/>
</dbReference>
<dbReference type="OrthoDB" id="422700at2759"/>
<dbReference type="AlphaFoldDB" id="A0A2V3INZ8"/>
<evidence type="ECO:0000259" key="7">
    <source>
        <dbReference type="PROSITE" id="PS50957"/>
    </source>
</evidence>
<name>A0A2V3INZ8_9FLOR</name>
<protein>
    <recommendedName>
        <fullName evidence="2">ubiquitinyl hydrolase 1</fullName>
        <ecNumber evidence="2">3.4.19.12</ecNumber>
    </recommendedName>
</protein>
<keyword evidence="9" id="KW-1185">Reference proteome</keyword>